<protein>
    <recommendedName>
        <fullName evidence="4">Acid phosphatase</fullName>
    </recommendedName>
</protein>
<dbReference type="Gene3D" id="1.20.144.10">
    <property type="entry name" value="Phosphatidic acid phosphatase type 2/haloperoxidase"/>
    <property type="match status" value="1"/>
</dbReference>
<dbReference type="InterPro" id="IPR036938">
    <property type="entry name" value="PAP2/HPO_sf"/>
</dbReference>
<reference evidence="2 3" key="1">
    <citation type="journal article" date="2023" name="Commun. Biol.">
        <title>Genome analysis of Parmales, the sister group of diatoms, reveals the evolutionary specialization of diatoms from phago-mixotrophs to photoautotrophs.</title>
        <authorList>
            <person name="Ban H."/>
            <person name="Sato S."/>
            <person name="Yoshikawa S."/>
            <person name="Yamada K."/>
            <person name="Nakamura Y."/>
            <person name="Ichinomiya M."/>
            <person name="Sato N."/>
            <person name="Blanc-Mathieu R."/>
            <person name="Endo H."/>
            <person name="Kuwata A."/>
            <person name="Ogata H."/>
        </authorList>
    </citation>
    <scope>NUCLEOTIDE SEQUENCE [LARGE SCALE GENOMIC DNA]</scope>
</reference>
<name>A0ABQ6MJH8_9STRA</name>
<evidence type="ECO:0008006" key="4">
    <source>
        <dbReference type="Google" id="ProtNLM"/>
    </source>
</evidence>
<accession>A0ABQ6MJH8</accession>
<feature type="chain" id="PRO_5045395596" description="Acid phosphatase" evidence="1">
    <location>
        <begin position="25"/>
        <end position="236"/>
    </location>
</feature>
<keyword evidence="3" id="KW-1185">Reference proteome</keyword>
<organism evidence="2 3">
    <name type="scientific">Tetraparma gracilis</name>
    <dbReference type="NCBI Taxonomy" id="2962635"/>
    <lineage>
        <taxon>Eukaryota</taxon>
        <taxon>Sar</taxon>
        <taxon>Stramenopiles</taxon>
        <taxon>Ochrophyta</taxon>
        <taxon>Bolidophyceae</taxon>
        <taxon>Parmales</taxon>
        <taxon>Triparmaceae</taxon>
        <taxon>Tetraparma</taxon>
    </lineage>
</organism>
<sequence length="236" mass="25776">MAVLAALFTVLALILFSVNTPAVPEEFDPDVCMDKTRPCREELCFCNTQGCVVTPYTACGFPREWWDQSYTQSINLYELKQIIGMYPASDSDETAAELVYLHGLEDGRTSDEESEISTEIYLDGTVESILGDHRTDELVDLGVAVGNAEPLGVATMLLKYHYDRAAAIALVLGCVDPDNKAEYILNRVGYNRELGGVHYPSDSVAGEKLAEAMVEEVAAFVGLSNEQIAGCSWTLA</sequence>
<evidence type="ECO:0000313" key="2">
    <source>
        <dbReference type="EMBL" id="GMI27048.1"/>
    </source>
</evidence>
<dbReference type="Proteomes" id="UP001165060">
    <property type="component" value="Unassembled WGS sequence"/>
</dbReference>
<evidence type="ECO:0000313" key="3">
    <source>
        <dbReference type="Proteomes" id="UP001165060"/>
    </source>
</evidence>
<evidence type="ECO:0000256" key="1">
    <source>
        <dbReference type="SAM" id="SignalP"/>
    </source>
</evidence>
<feature type="signal peptide" evidence="1">
    <location>
        <begin position="1"/>
        <end position="24"/>
    </location>
</feature>
<gene>
    <name evidence="2" type="ORF">TeGR_g12458</name>
</gene>
<comment type="caution">
    <text evidence="2">The sequence shown here is derived from an EMBL/GenBank/DDBJ whole genome shotgun (WGS) entry which is preliminary data.</text>
</comment>
<dbReference type="SUPFAM" id="SSF48317">
    <property type="entry name" value="Acid phosphatase/Vanadium-dependent haloperoxidase"/>
    <property type="match status" value="1"/>
</dbReference>
<proteinExistence type="predicted"/>
<keyword evidence="1" id="KW-0732">Signal</keyword>
<dbReference type="EMBL" id="BRYB01002886">
    <property type="protein sequence ID" value="GMI27048.1"/>
    <property type="molecule type" value="Genomic_DNA"/>
</dbReference>